<accession>A0A2X0VAU2</accession>
<dbReference type="PANTHER" id="PTHR34980">
    <property type="entry name" value="INNER MEMBRANE PROTEIN-RELATED-RELATED"/>
    <property type="match status" value="1"/>
</dbReference>
<dbReference type="AlphaFoldDB" id="A0A2X0VAU2"/>
<feature type="transmembrane region" description="Helical" evidence="1">
    <location>
        <begin position="31"/>
        <end position="55"/>
    </location>
</feature>
<reference evidence="2 3" key="1">
    <citation type="submission" date="2018-06" db="EMBL/GenBank/DDBJ databases">
        <authorList>
            <consortium name="Pathogen Informatics"/>
            <person name="Doyle S."/>
        </authorList>
    </citation>
    <scope>NUCLEOTIDE SEQUENCE [LARGE SCALE GENOMIC DNA]</scope>
    <source>
        <strain evidence="2 3">NCTC13093</strain>
    </source>
</reference>
<gene>
    <name evidence="2" type="primary">yhaI</name>
    <name evidence="2" type="ORF">NCTC13093_01645</name>
</gene>
<proteinExistence type="predicted"/>
<protein>
    <submittedName>
        <fullName evidence="2">Inner membrane protein yhaI</fullName>
    </submittedName>
</protein>
<dbReference type="InterPro" id="IPR008523">
    <property type="entry name" value="DUF805"/>
</dbReference>
<dbReference type="Proteomes" id="UP000250086">
    <property type="component" value="Unassembled WGS sequence"/>
</dbReference>
<organism evidence="2 3">
    <name type="scientific">Anaerobiospirillum thomasii</name>
    <dbReference type="NCBI Taxonomy" id="179995"/>
    <lineage>
        <taxon>Bacteria</taxon>
        <taxon>Pseudomonadati</taxon>
        <taxon>Pseudomonadota</taxon>
        <taxon>Gammaproteobacteria</taxon>
        <taxon>Aeromonadales</taxon>
        <taxon>Succinivibrionaceae</taxon>
        <taxon>Anaerobiospirillum</taxon>
    </lineage>
</organism>
<keyword evidence="1" id="KW-0812">Transmembrane</keyword>
<name>A0A2X0VAU2_9GAMM</name>
<evidence type="ECO:0000313" key="3">
    <source>
        <dbReference type="Proteomes" id="UP000250086"/>
    </source>
</evidence>
<feature type="transmembrane region" description="Helical" evidence="1">
    <location>
        <begin position="67"/>
        <end position="92"/>
    </location>
</feature>
<sequence length="144" mass="16401">MQFLKEFEQVIHTCLWRKYATFQGRADPKEFWLFILFLLLVNLAAGVFISLIYLFSMFIAVIMPAAGLIVGGILMLIAVLALFALFIPFLAVTARRLHDRDMSAWWLLLMLIPSFGVLALFIICIFEGTYGANRFGDTENITEL</sequence>
<evidence type="ECO:0000256" key="1">
    <source>
        <dbReference type="SAM" id="Phobius"/>
    </source>
</evidence>
<dbReference type="PANTHER" id="PTHR34980:SF1">
    <property type="entry name" value="INNER MEMBRANE PROTEIN"/>
    <property type="match status" value="1"/>
</dbReference>
<keyword evidence="1" id="KW-1133">Transmembrane helix</keyword>
<dbReference type="Pfam" id="PF05656">
    <property type="entry name" value="DUF805"/>
    <property type="match status" value="1"/>
</dbReference>
<keyword evidence="1" id="KW-0472">Membrane</keyword>
<keyword evidence="3" id="KW-1185">Reference proteome</keyword>
<dbReference type="EMBL" id="UAPV01000001">
    <property type="protein sequence ID" value="SPT70236.1"/>
    <property type="molecule type" value="Genomic_DNA"/>
</dbReference>
<feature type="transmembrane region" description="Helical" evidence="1">
    <location>
        <begin position="104"/>
        <end position="126"/>
    </location>
</feature>
<dbReference type="GO" id="GO:0005886">
    <property type="term" value="C:plasma membrane"/>
    <property type="evidence" value="ECO:0007669"/>
    <property type="project" value="TreeGrafter"/>
</dbReference>
<evidence type="ECO:0000313" key="2">
    <source>
        <dbReference type="EMBL" id="SPT70236.1"/>
    </source>
</evidence>